<name>A0A0V0YHY3_TRIPS</name>
<dbReference type="Proteomes" id="UP000054815">
    <property type="component" value="Unassembled WGS sequence"/>
</dbReference>
<comment type="caution">
    <text evidence="1">The sequence shown here is derived from an EMBL/GenBank/DDBJ whole genome shotgun (WGS) entry which is preliminary data.</text>
</comment>
<accession>A0A0V0YHY3</accession>
<protein>
    <submittedName>
        <fullName evidence="1">Uncharacterized protein</fullName>
    </submittedName>
</protein>
<gene>
    <name evidence="1" type="ORF">T4E_3710</name>
</gene>
<organism evidence="1 2">
    <name type="scientific">Trichinella pseudospiralis</name>
    <name type="common">Parasitic roundworm</name>
    <dbReference type="NCBI Taxonomy" id="6337"/>
    <lineage>
        <taxon>Eukaryota</taxon>
        <taxon>Metazoa</taxon>
        <taxon>Ecdysozoa</taxon>
        <taxon>Nematoda</taxon>
        <taxon>Enoplea</taxon>
        <taxon>Dorylaimia</taxon>
        <taxon>Trichinellida</taxon>
        <taxon>Trichinellidae</taxon>
        <taxon>Trichinella</taxon>
    </lineage>
</organism>
<proteinExistence type="predicted"/>
<evidence type="ECO:0000313" key="2">
    <source>
        <dbReference type="Proteomes" id="UP000054815"/>
    </source>
</evidence>
<reference evidence="1 2" key="1">
    <citation type="submission" date="2015-01" db="EMBL/GenBank/DDBJ databases">
        <title>Evolution of Trichinella species and genotypes.</title>
        <authorList>
            <person name="Korhonen P.K."/>
            <person name="Edoardo P."/>
            <person name="Giuseppe L.R."/>
            <person name="Gasser R.B."/>
        </authorList>
    </citation>
    <scope>NUCLEOTIDE SEQUENCE [LARGE SCALE GENOMIC DNA]</scope>
    <source>
        <strain evidence="1">ISS141</strain>
    </source>
</reference>
<sequence length="197" mass="21792">MDGRRNRCLTTPCGVEPLATVGRVKVSRRVSITSAFGQGTAGKVSRAELAAPLTPAYGHCAVARLDSDRWPRQLCRPDPQTTTFSIASVEMTHTTLINGQIMTISTLVWSRSLESLTYWSQHMLTAQLDIISTPDRSLEVKLSLISVRNFVIMSSEAVITDFSLNILHVRLIDIETDRAPVGRQWAIKRAKKMSPGN</sequence>
<evidence type="ECO:0000313" key="1">
    <source>
        <dbReference type="EMBL" id="KRX99671.1"/>
    </source>
</evidence>
<dbReference type="EMBL" id="JYDU01000013">
    <property type="protein sequence ID" value="KRX99671.1"/>
    <property type="molecule type" value="Genomic_DNA"/>
</dbReference>
<dbReference type="AlphaFoldDB" id="A0A0V0YHY3"/>